<dbReference type="Gene3D" id="3.40.50.2300">
    <property type="match status" value="2"/>
</dbReference>
<evidence type="ECO:0000256" key="3">
    <source>
        <dbReference type="SAM" id="SignalP"/>
    </source>
</evidence>
<keyword evidence="6" id="KW-1185">Reference proteome</keyword>
<keyword evidence="2 3" id="KW-0732">Signal</keyword>
<dbReference type="Proteomes" id="UP000295302">
    <property type="component" value="Unassembled WGS sequence"/>
</dbReference>
<evidence type="ECO:0000256" key="2">
    <source>
        <dbReference type="ARBA" id="ARBA00022729"/>
    </source>
</evidence>
<organism evidence="5 6">
    <name type="scientific">Nonomuraea terrae</name>
    <dbReference type="NCBI Taxonomy" id="2530383"/>
    <lineage>
        <taxon>Bacteria</taxon>
        <taxon>Bacillati</taxon>
        <taxon>Actinomycetota</taxon>
        <taxon>Actinomycetes</taxon>
        <taxon>Streptosporangiales</taxon>
        <taxon>Streptosporangiaceae</taxon>
        <taxon>Nonomuraea</taxon>
    </lineage>
</organism>
<protein>
    <submittedName>
        <fullName evidence="5">Sugar ABC transporter substrate-binding protein</fullName>
    </submittedName>
</protein>
<gene>
    <name evidence="5" type="ORF">E1286_25980</name>
</gene>
<reference evidence="5 6" key="1">
    <citation type="submission" date="2019-03" db="EMBL/GenBank/DDBJ databases">
        <title>Draft genome sequences of novel Actinobacteria.</title>
        <authorList>
            <person name="Sahin N."/>
            <person name="Ay H."/>
            <person name="Saygin H."/>
        </authorList>
    </citation>
    <scope>NUCLEOTIDE SEQUENCE [LARGE SCALE GENOMIC DNA]</scope>
    <source>
        <strain evidence="5 6">CH32</strain>
    </source>
</reference>
<feature type="chain" id="PRO_5020989168" evidence="3">
    <location>
        <begin position="19"/>
        <end position="356"/>
    </location>
</feature>
<dbReference type="Pfam" id="PF13407">
    <property type="entry name" value="Peripla_BP_4"/>
    <property type="match status" value="1"/>
</dbReference>
<dbReference type="OrthoDB" id="9773673at2"/>
<dbReference type="EMBL" id="SMKQ01000092">
    <property type="protein sequence ID" value="TDD44795.1"/>
    <property type="molecule type" value="Genomic_DNA"/>
</dbReference>
<evidence type="ECO:0000313" key="5">
    <source>
        <dbReference type="EMBL" id="TDD44795.1"/>
    </source>
</evidence>
<dbReference type="InterPro" id="IPR050555">
    <property type="entry name" value="Bact_Solute-Bind_Prot2"/>
</dbReference>
<proteinExistence type="predicted"/>
<dbReference type="CDD" id="cd19995">
    <property type="entry name" value="PBP1_ABC_xylose_binding-like"/>
    <property type="match status" value="1"/>
</dbReference>
<dbReference type="PANTHER" id="PTHR30036:SF1">
    <property type="entry name" value="D-XYLOSE-BINDING PERIPLASMIC PROTEIN"/>
    <property type="match status" value="1"/>
</dbReference>
<evidence type="ECO:0000313" key="6">
    <source>
        <dbReference type="Proteomes" id="UP000295302"/>
    </source>
</evidence>
<feature type="domain" description="Periplasmic binding protein" evidence="4">
    <location>
        <begin position="41"/>
        <end position="301"/>
    </location>
</feature>
<dbReference type="InterPro" id="IPR025997">
    <property type="entry name" value="SBP_2_dom"/>
</dbReference>
<comment type="caution">
    <text evidence="5">The sequence shown here is derived from an EMBL/GenBank/DDBJ whole genome shotgun (WGS) entry which is preliminary data.</text>
</comment>
<evidence type="ECO:0000256" key="1">
    <source>
        <dbReference type="ARBA" id="ARBA00004196"/>
    </source>
</evidence>
<sequence length="356" mass="36834">MRTTALAAVAVLAGSALAACGSGSTAGGGTGGGGDLENAKVAFLMPDLASTRYELQDRPLFEARMKQLCPSCEVIYQNADSDAAKQQQQANSALAQGVKAIVIDPVDSAAAATIVKTAQSQQVPIIAYDRPIPATPADYYISFDNEKIGQMIAQSLVDHLKAENAEGGILQVNGSPTDAAAGLIKKGIHSAVDPSGFKLLAEYDTPDWQPEKAQTWVSGQITQFKDQIVGVVAANDGTGGGAIAAFKAAGGDVPPVTGNDAEVAAAQRIIAGDQYNTISKPIKIVAEAAANVAWDFMQGKKPAGKATLYDTPSELFVPTVVTKENIKEVLFESGIMKAADVCTGEYAAGCDELGIK</sequence>
<dbReference type="GO" id="GO:0030288">
    <property type="term" value="C:outer membrane-bounded periplasmic space"/>
    <property type="evidence" value="ECO:0007669"/>
    <property type="project" value="TreeGrafter"/>
</dbReference>
<name>A0A4R4YIQ7_9ACTN</name>
<dbReference type="InterPro" id="IPR028082">
    <property type="entry name" value="Peripla_BP_I"/>
</dbReference>
<comment type="subcellular location">
    <subcellularLocation>
        <location evidence="1">Cell envelope</location>
    </subcellularLocation>
</comment>
<feature type="signal peptide" evidence="3">
    <location>
        <begin position="1"/>
        <end position="18"/>
    </location>
</feature>
<dbReference type="SUPFAM" id="SSF53822">
    <property type="entry name" value="Periplasmic binding protein-like I"/>
    <property type="match status" value="1"/>
</dbReference>
<dbReference type="GO" id="GO:0030246">
    <property type="term" value="F:carbohydrate binding"/>
    <property type="evidence" value="ECO:0007669"/>
    <property type="project" value="TreeGrafter"/>
</dbReference>
<accession>A0A4R4YIQ7</accession>
<dbReference type="PANTHER" id="PTHR30036">
    <property type="entry name" value="D-XYLOSE-BINDING PERIPLASMIC PROTEIN"/>
    <property type="match status" value="1"/>
</dbReference>
<dbReference type="PROSITE" id="PS51257">
    <property type="entry name" value="PROKAR_LIPOPROTEIN"/>
    <property type="match status" value="1"/>
</dbReference>
<evidence type="ECO:0000259" key="4">
    <source>
        <dbReference type="Pfam" id="PF13407"/>
    </source>
</evidence>
<dbReference type="AlphaFoldDB" id="A0A4R4YIQ7"/>